<accession>A0ABN7SKR5</accession>
<name>A0ABN7SKR5_OIKDI</name>
<reference evidence="2 3" key="1">
    <citation type="submission" date="2021-04" db="EMBL/GenBank/DDBJ databases">
        <authorList>
            <person name="Bliznina A."/>
        </authorList>
    </citation>
    <scope>NUCLEOTIDE SEQUENCE [LARGE SCALE GENOMIC DNA]</scope>
</reference>
<evidence type="ECO:0000313" key="3">
    <source>
        <dbReference type="Proteomes" id="UP001158576"/>
    </source>
</evidence>
<dbReference type="Proteomes" id="UP001158576">
    <property type="component" value="Chromosome XSR"/>
</dbReference>
<feature type="compositionally biased region" description="Basic and acidic residues" evidence="1">
    <location>
        <begin position="77"/>
        <end position="88"/>
    </location>
</feature>
<protein>
    <submittedName>
        <fullName evidence="2">Oidioi.mRNA.OKI2018_I69.XSR.g16374.t1.cds</fullName>
    </submittedName>
</protein>
<feature type="region of interest" description="Disordered" evidence="1">
    <location>
        <begin position="66"/>
        <end position="88"/>
    </location>
</feature>
<proteinExistence type="predicted"/>
<keyword evidence="3" id="KW-1185">Reference proteome</keyword>
<organism evidence="2 3">
    <name type="scientific">Oikopleura dioica</name>
    <name type="common">Tunicate</name>
    <dbReference type="NCBI Taxonomy" id="34765"/>
    <lineage>
        <taxon>Eukaryota</taxon>
        <taxon>Metazoa</taxon>
        <taxon>Chordata</taxon>
        <taxon>Tunicata</taxon>
        <taxon>Appendicularia</taxon>
        <taxon>Copelata</taxon>
        <taxon>Oikopleuridae</taxon>
        <taxon>Oikopleura</taxon>
    </lineage>
</organism>
<evidence type="ECO:0000313" key="2">
    <source>
        <dbReference type="EMBL" id="CAG5099242.1"/>
    </source>
</evidence>
<evidence type="ECO:0000256" key="1">
    <source>
        <dbReference type="SAM" id="MobiDB-lite"/>
    </source>
</evidence>
<sequence>MDKQSQPVDAEINAQMASYEEKIQRMQHLSIRLINDPTNESLQELGGAIWRLWKANTEMNRAIEAGLPNNASSAKVNTDEEKLQSKKR</sequence>
<gene>
    <name evidence="2" type="ORF">OKIOD_LOCUS7932</name>
</gene>
<dbReference type="EMBL" id="OU015569">
    <property type="protein sequence ID" value="CAG5099242.1"/>
    <property type="molecule type" value="Genomic_DNA"/>
</dbReference>